<evidence type="ECO:0008006" key="4">
    <source>
        <dbReference type="Google" id="ProtNLM"/>
    </source>
</evidence>
<proteinExistence type="predicted"/>
<protein>
    <recommendedName>
        <fullName evidence="4">Type 4 fimbrial biogenesis protein PilX N-terminal domain-containing protein</fullName>
    </recommendedName>
</protein>
<keyword evidence="1" id="KW-1133">Transmembrane helix</keyword>
<evidence type="ECO:0000313" key="2">
    <source>
        <dbReference type="EMBL" id="OGI97986.1"/>
    </source>
</evidence>
<reference evidence="2 3" key="1">
    <citation type="journal article" date="2016" name="Nat. Commun.">
        <title>Thousands of microbial genomes shed light on interconnected biogeochemical processes in an aquifer system.</title>
        <authorList>
            <person name="Anantharaman K."/>
            <person name="Brown C.T."/>
            <person name="Hug L.A."/>
            <person name="Sharon I."/>
            <person name="Castelle C.J."/>
            <person name="Probst A.J."/>
            <person name="Thomas B.C."/>
            <person name="Singh A."/>
            <person name="Wilkins M.J."/>
            <person name="Karaoz U."/>
            <person name="Brodie E.L."/>
            <person name="Williams K.H."/>
            <person name="Hubbard S.S."/>
            <person name="Banfield J.F."/>
        </authorList>
    </citation>
    <scope>NUCLEOTIDE SEQUENCE [LARGE SCALE GENOMIC DNA]</scope>
</reference>
<gene>
    <name evidence="2" type="ORF">A3H53_04620</name>
</gene>
<dbReference type="AlphaFoldDB" id="A0A1F6XV30"/>
<keyword evidence="1" id="KW-0472">Membrane</keyword>
<evidence type="ECO:0000256" key="1">
    <source>
        <dbReference type="SAM" id="Phobius"/>
    </source>
</evidence>
<accession>A0A1F6XV30</accession>
<keyword evidence="1" id="KW-0812">Transmembrane</keyword>
<feature type="transmembrane region" description="Helical" evidence="1">
    <location>
        <begin position="12"/>
        <end position="35"/>
    </location>
</feature>
<evidence type="ECO:0000313" key="3">
    <source>
        <dbReference type="Proteomes" id="UP000176479"/>
    </source>
</evidence>
<comment type="caution">
    <text evidence="2">The sequence shown here is derived from an EMBL/GenBank/DDBJ whole genome shotgun (WGS) entry which is preliminary data.</text>
</comment>
<sequence length="416" mass="43135">MPKQKKKINKQSGAAMLISIVFFLFISLAIISGLVGPTVREFKNASVNLSSKKSYFLSESGVEDAFYRIKNNMMAIGSSETITLDSNMATTTISSVGSGKEITSLGDVSNYERKVALTLVAGEGVSFNYGMQIGEGGLDMKNNSIINGNVYVNGDITGENNPKITGTAIATGTIDNMTIGQSGVGNAYAPTVNNSTVSGNLYCQTGSGNNKVCDTSQADPESLDFSISDAQIQSWKDDALLGGTQTGNINLSGGDALTIGPKKIVGNLNLSNNGTSLTISGILWVTGNISLSNDSQIKLSSSYGGGSEVIIAEGTISSANGGSFNGSGTTGSYLMMLTTSTAAGAIDIQNNAGTAILVAPYGKINFSNNAGAKEAIAKSIFMQNDSTLTYESGLINVNFTSGPSGGWNIKSWKETE</sequence>
<dbReference type="Proteomes" id="UP000176479">
    <property type="component" value="Unassembled WGS sequence"/>
</dbReference>
<name>A0A1F6XV30_9BACT</name>
<dbReference type="EMBL" id="MFVK01000042">
    <property type="protein sequence ID" value="OGI97986.1"/>
    <property type="molecule type" value="Genomic_DNA"/>
</dbReference>
<organism evidence="2 3">
    <name type="scientific">Candidatus Nomurabacteria bacterium RIFCSPLOWO2_02_FULL_40_10</name>
    <dbReference type="NCBI Taxonomy" id="1801786"/>
    <lineage>
        <taxon>Bacteria</taxon>
        <taxon>Candidatus Nomuraibacteriota</taxon>
    </lineage>
</organism>